<reference evidence="3" key="1">
    <citation type="journal article" date="2019" name="Int. J. Syst. Evol. Microbiol.">
        <title>The Global Catalogue of Microorganisms (GCM) 10K type strain sequencing project: providing services to taxonomists for standard genome sequencing and annotation.</title>
        <authorList>
            <consortium name="The Broad Institute Genomics Platform"/>
            <consortium name="The Broad Institute Genome Sequencing Center for Infectious Disease"/>
            <person name="Wu L."/>
            <person name="Ma J."/>
        </authorList>
    </citation>
    <scope>NUCLEOTIDE SEQUENCE [LARGE SCALE GENOMIC DNA]</scope>
    <source>
        <strain evidence="3">KACC 12602</strain>
    </source>
</reference>
<dbReference type="Proteomes" id="UP001596161">
    <property type="component" value="Unassembled WGS sequence"/>
</dbReference>
<dbReference type="RefSeq" id="WP_378017665.1">
    <property type="nucleotide sequence ID" value="NZ_JBHSKT010000006.1"/>
</dbReference>
<evidence type="ECO:0000313" key="3">
    <source>
        <dbReference type="Proteomes" id="UP001596161"/>
    </source>
</evidence>
<proteinExistence type="predicted"/>
<evidence type="ECO:0000256" key="1">
    <source>
        <dbReference type="SAM" id="Phobius"/>
    </source>
</evidence>
<evidence type="ECO:0000313" key="2">
    <source>
        <dbReference type="EMBL" id="MFC5271300.1"/>
    </source>
</evidence>
<accession>A0ABW0EDP0</accession>
<keyword evidence="3" id="KW-1185">Reference proteome</keyword>
<comment type="caution">
    <text evidence="2">The sequence shown here is derived from an EMBL/GenBank/DDBJ whole genome shotgun (WGS) entry which is preliminary data.</text>
</comment>
<dbReference type="PROSITE" id="PS51257">
    <property type="entry name" value="PROKAR_LIPOPROTEIN"/>
    <property type="match status" value="1"/>
</dbReference>
<gene>
    <name evidence="2" type="ORF">ACFPIB_11810</name>
</gene>
<organism evidence="2 3">
    <name type="scientific">Adhaeribacter terreus</name>
    <dbReference type="NCBI Taxonomy" id="529703"/>
    <lineage>
        <taxon>Bacteria</taxon>
        <taxon>Pseudomonadati</taxon>
        <taxon>Bacteroidota</taxon>
        <taxon>Cytophagia</taxon>
        <taxon>Cytophagales</taxon>
        <taxon>Hymenobacteraceae</taxon>
        <taxon>Adhaeribacter</taxon>
    </lineage>
</organism>
<protein>
    <submittedName>
        <fullName evidence="2">Uncharacterized protein</fullName>
    </submittedName>
</protein>
<name>A0ABW0EDP0_9BACT</name>
<feature type="transmembrane region" description="Helical" evidence="1">
    <location>
        <begin position="154"/>
        <end position="175"/>
    </location>
</feature>
<sequence length="177" mass="18760">MKTSQISFLSWLIFLNLLFGSCQSSKPPLFVSGNTVPLTSQPAHLPSENELYAAATIQIPEPKTVAIPAEKVLPASRISQPKPIFALVQPDQPTNFPGQKLLPEKPDKALTVKTQDEPEKVRGRTLSGIFLAAGTILLLIALGLVIAGTSGAGVVAWIGGGLFLTGFIFSMVALLGR</sequence>
<keyword evidence="1" id="KW-0472">Membrane</keyword>
<feature type="transmembrane region" description="Helical" evidence="1">
    <location>
        <begin position="126"/>
        <end position="147"/>
    </location>
</feature>
<keyword evidence="1" id="KW-0812">Transmembrane</keyword>
<keyword evidence="1" id="KW-1133">Transmembrane helix</keyword>
<dbReference type="EMBL" id="JBHSKT010000006">
    <property type="protein sequence ID" value="MFC5271300.1"/>
    <property type="molecule type" value="Genomic_DNA"/>
</dbReference>